<dbReference type="EMBL" id="KL597116">
    <property type="protein sequence ID" value="KER19941.1"/>
    <property type="molecule type" value="Genomic_DNA"/>
</dbReference>
<keyword evidence="2" id="KW-1185">Reference proteome</keyword>
<gene>
    <name evidence="1" type="ORF">T265_11409</name>
</gene>
<organism evidence="1 2">
    <name type="scientific">Opisthorchis viverrini</name>
    <name type="common">Southeast Asian liver fluke</name>
    <dbReference type="NCBI Taxonomy" id="6198"/>
    <lineage>
        <taxon>Eukaryota</taxon>
        <taxon>Metazoa</taxon>
        <taxon>Spiralia</taxon>
        <taxon>Lophotrochozoa</taxon>
        <taxon>Platyhelminthes</taxon>
        <taxon>Trematoda</taxon>
        <taxon>Digenea</taxon>
        <taxon>Opisthorchiida</taxon>
        <taxon>Opisthorchiata</taxon>
        <taxon>Opisthorchiidae</taxon>
        <taxon>Opisthorchis</taxon>
    </lineage>
</organism>
<dbReference type="KEGG" id="ovi:T265_11409"/>
<dbReference type="CTD" id="20325577"/>
<name>A0A074YYR8_OPIVI</name>
<evidence type="ECO:0000313" key="1">
    <source>
        <dbReference type="EMBL" id="KER19941.1"/>
    </source>
</evidence>
<dbReference type="Proteomes" id="UP000054324">
    <property type="component" value="Unassembled WGS sequence"/>
</dbReference>
<dbReference type="RefSeq" id="XP_009176318.1">
    <property type="nucleotide sequence ID" value="XM_009178054.1"/>
</dbReference>
<protein>
    <submittedName>
        <fullName evidence="1">Uncharacterized protein</fullName>
    </submittedName>
</protein>
<proteinExistence type="predicted"/>
<accession>A0A074YYR8</accession>
<evidence type="ECO:0000313" key="2">
    <source>
        <dbReference type="Proteomes" id="UP000054324"/>
    </source>
</evidence>
<sequence>MTFKVSAATPASYNVIDLHSWSRSSRESINHSSSVGPPVGSEYNATVHEDVMSFLDVTRFHMLAPENLQKMDFFPESPG</sequence>
<dbReference type="AlphaFoldDB" id="A0A074YYR8"/>
<dbReference type="GeneID" id="20325577"/>
<reference evidence="1 2" key="1">
    <citation type="submission" date="2013-11" db="EMBL/GenBank/DDBJ databases">
        <title>Opisthorchis viverrini - life in the bile duct.</title>
        <authorList>
            <person name="Young N.D."/>
            <person name="Nagarajan N."/>
            <person name="Lin S.J."/>
            <person name="Korhonen P.K."/>
            <person name="Jex A.R."/>
            <person name="Hall R.S."/>
            <person name="Safavi-Hemami H."/>
            <person name="Kaewkong W."/>
            <person name="Bertrand D."/>
            <person name="Gao S."/>
            <person name="Seet Q."/>
            <person name="Wongkham S."/>
            <person name="Teh B.T."/>
            <person name="Wongkham C."/>
            <person name="Intapan P.M."/>
            <person name="Maleewong W."/>
            <person name="Yang X."/>
            <person name="Hu M."/>
            <person name="Wang Z."/>
            <person name="Hofmann A."/>
            <person name="Sternberg P.W."/>
            <person name="Tan P."/>
            <person name="Wang J."/>
            <person name="Gasser R.B."/>
        </authorList>
    </citation>
    <scope>NUCLEOTIDE SEQUENCE [LARGE SCALE GENOMIC DNA]</scope>
</reference>